<dbReference type="EMBL" id="JAENIL010000030">
    <property type="protein sequence ID" value="MBK1878433.1"/>
    <property type="molecule type" value="Genomic_DNA"/>
</dbReference>
<accession>A0A934S3L8</accession>
<dbReference type="AlphaFoldDB" id="A0A934S3L8"/>
<evidence type="ECO:0000313" key="2">
    <source>
        <dbReference type="Proteomes" id="UP000617628"/>
    </source>
</evidence>
<organism evidence="1 2">
    <name type="scientific">Pelagicoccus mobilis</name>
    <dbReference type="NCBI Taxonomy" id="415221"/>
    <lineage>
        <taxon>Bacteria</taxon>
        <taxon>Pseudomonadati</taxon>
        <taxon>Verrucomicrobiota</taxon>
        <taxon>Opitutia</taxon>
        <taxon>Puniceicoccales</taxon>
        <taxon>Pelagicoccaceae</taxon>
        <taxon>Pelagicoccus</taxon>
    </lineage>
</organism>
<protein>
    <recommendedName>
        <fullName evidence="3">Magnesium transporter MgtE intracellular domain-containing protein</fullName>
    </recommendedName>
</protein>
<sequence>MKILNKPVVLAILALLLMVGTQFVALKMYWSELFPEPKSKALVVTREEPEPFEWGFASDYITNLEEELNRRIAALEVRESELAEYEARLGADRAEIEEIKSQVELMREHLLEGIVKLEADEKDNLKRLAKTYALLDPEAAVSIFNELDDSTVVKILFFMDSETVGAVLEEMVTANGNGSEQVKRAAKISDMLRLFTDNSKNNLQQT</sequence>
<dbReference type="RefSeq" id="WP_200356644.1">
    <property type="nucleotide sequence ID" value="NZ_JAENIL010000030.1"/>
</dbReference>
<proteinExistence type="predicted"/>
<gene>
    <name evidence="1" type="ORF">JIN87_16250</name>
</gene>
<keyword evidence="2" id="KW-1185">Reference proteome</keyword>
<dbReference type="SUPFAM" id="SSF158791">
    <property type="entry name" value="MgtE N-terminal domain-like"/>
    <property type="match status" value="1"/>
</dbReference>
<evidence type="ECO:0008006" key="3">
    <source>
        <dbReference type="Google" id="ProtNLM"/>
    </source>
</evidence>
<reference evidence="1" key="1">
    <citation type="submission" date="2021-01" db="EMBL/GenBank/DDBJ databases">
        <title>Modified the classification status of verrucomicrobia.</title>
        <authorList>
            <person name="Feng X."/>
        </authorList>
    </citation>
    <scope>NUCLEOTIDE SEQUENCE</scope>
    <source>
        <strain evidence="1">KCTC 13126</strain>
    </source>
</reference>
<name>A0A934S3L8_9BACT</name>
<evidence type="ECO:0000313" key="1">
    <source>
        <dbReference type="EMBL" id="MBK1878433.1"/>
    </source>
</evidence>
<dbReference type="Proteomes" id="UP000617628">
    <property type="component" value="Unassembled WGS sequence"/>
</dbReference>
<comment type="caution">
    <text evidence="1">The sequence shown here is derived from an EMBL/GenBank/DDBJ whole genome shotgun (WGS) entry which is preliminary data.</text>
</comment>